<evidence type="ECO:0000256" key="2">
    <source>
        <dbReference type="SAM" id="Phobius"/>
    </source>
</evidence>
<dbReference type="OrthoDB" id="5192631at2"/>
<keyword evidence="2" id="KW-0812">Transmembrane</keyword>
<feature type="region of interest" description="Disordered" evidence="1">
    <location>
        <begin position="140"/>
        <end position="183"/>
    </location>
</feature>
<evidence type="ECO:0000313" key="3">
    <source>
        <dbReference type="EMBL" id="OIJ33923.1"/>
    </source>
</evidence>
<feature type="transmembrane region" description="Helical" evidence="2">
    <location>
        <begin position="222"/>
        <end position="241"/>
    </location>
</feature>
<name>A0A1S2MUV1_9MICC</name>
<feature type="compositionally biased region" description="Pro residues" evidence="1">
    <location>
        <begin position="169"/>
        <end position="181"/>
    </location>
</feature>
<organism evidence="3 4">
    <name type="scientific">Rothia kristinae</name>
    <dbReference type="NCBI Taxonomy" id="37923"/>
    <lineage>
        <taxon>Bacteria</taxon>
        <taxon>Bacillati</taxon>
        <taxon>Actinomycetota</taxon>
        <taxon>Actinomycetes</taxon>
        <taxon>Micrococcales</taxon>
        <taxon>Micrococcaceae</taxon>
        <taxon>Rothia</taxon>
    </lineage>
</organism>
<sequence length="274" mass="29328">MSTLKDWTARHREWTDEFVLTLRDSRVAPQRIAAELSTARDRAAGGDPARVLGPAAGYAWSLGISPGQRRRAELLRGLLPVVLQAMVLFVGVYAVRGWILGAPLRLNLAVLICWALLGLVLLGLIALPLRAAAARRREIASQRPDRSGAEQPSPDQTDPALRDRQASDPKPPPDPQPPPDPRSQTLARRTLGLGIIGVVCGIGAVLLAKLPLPVLVLLDPRPVAVACAGVTVLVAVGASLLGWRRRYPVAQILVAWLVPLYLAADAGITRFIGA</sequence>
<keyword evidence="2" id="KW-1133">Transmembrane helix</keyword>
<feature type="transmembrane region" description="Helical" evidence="2">
    <location>
        <begin position="78"/>
        <end position="100"/>
    </location>
</feature>
<evidence type="ECO:0000256" key="1">
    <source>
        <dbReference type="SAM" id="MobiDB-lite"/>
    </source>
</evidence>
<dbReference type="AlphaFoldDB" id="A0A1S2MUV1"/>
<dbReference type="EMBL" id="MODZ01000018">
    <property type="protein sequence ID" value="OIJ33923.1"/>
    <property type="molecule type" value="Genomic_DNA"/>
</dbReference>
<feature type="transmembrane region" description="Helical" evidence="2">
    <location>
        <begin position="106"/>
        <end position="127"/>
    </location>
</feature>
<keyword evidence="2" id="KW-0472">Membrane</keyword>
<protein>
    <submittedName>
        <fullName evidence="3">Uncharacterized protein</fullName>
    </submittedName>
</protein>
<reference evidence="3 4" key="1">
    <citation type="submission" date="2016-10" db="EMBL/GenBank/DDBJ databases">
        <title>Draft genome sequence of strain LCT isolated from the Shenzhou X spacecraft of China.</title>
        <authorList>
            <person name="Huang B."/>
        </authorList>
    </citation>
    <scope>NUCLEOTIDE SEQUENCE [LARGE SCALE GENOMIC DNA]</scope>
    <source>
        <strain evidence="3 4">LCT-H5</strain>
    </source>
</reference>
<dbReference type="RefSeq" id="WP_075515558.1">
    <property type="nucleotide sequence ID" value="NZ_MODZ01000018.1"/>
</dbReference>
<feature type="transmembrane region" description="Helical" evidence="2">
    <location>
        <begin position="253"/>
        <end position="273"/>
    </location>
</feature>
<accession>A0A1S2MUV1</accession>
<feature type="transmembrane region" description="Helical" evidence="2">
    <location>
        <begin position="191"/>
        <end position="210"/>
    </location>
</feature>
<comment type="caution">
    <text evidence="3">The sequence shown here is derived from an EMBL/GenBank/DDBJ whole genome shotgun (WGS) entry which is preliminary data.</text>
</comment>
<gene>
    <name evidence="3" type="ORF">BK826_10335</name>
</gene>
<evidence type="ECO:0000313" key="4">
    <source>
        <dbReference type="Proteomes" id="UP000179540"/>
    </source>
</evidence>
<proteinExistence type="predicted"/>
<dbReference type="Proteomes" id="UP000179540">
    <property type="component" value="Unassembled WGS sequence"/>
</dbReference>